<feature type="compositionally biased region" description="Basic and acidic residues" evidence="1">
    <location>
        <begin position="143"/>
        <end position="192"/>
    </location>
</feature>
<feature type="compositionally biased region" description="Basic and acidic residues" evidence="1">
    <location>
        <begin position="281"/>
        <end position="295"/>
    </location>
</feature>
<name>A0A199VPL2_ANACO</name>
<feature type="compositionally biased region" description="Basic and acidic residues" evidence="1">
    <location>
        <begin position="62"/>
        <end position="77"/>
    </location>
</feature>
<feature type="region of interest" description="Disordered" evidence="1">
    <location>
        <begin position="1"/>
        <end position="295"/>
    </location>
</feature>
<evidence type="ECO:0000313" key="2">
    <source>
        <dbReference type="EMBL" id="OAY79122.1"/>
    </source>
</evidence>
<dbReference type="EMBL" id="LSRQ01001130">
    <property type="protein sequence ID" value="OAY79122.1"/>
    <property type="molecule type" value="Genomic_DNA"/>
</dbReference>
<dbReference type="AlphaFoldDB" id="A0A199VPL2"/>
<dbReference type="PANTHER" id="PTHR36364">
    <property type="entry name" value="OS03G0203000 PROTEIN"/>
    <property type="match status" value="1"/>
</dbReference>
<protein>
    <submittedName>
        <fullName evidence="5">Uncharacterized protein LOC109718330</fullName>
    </submittedName>
</protein>
<proteinExistence type="predicted"/>
<dbReference type="RefSeq" id="XP_020100106.1">
    <property type="nucleotide sequence ID" value="XM_020244517.1"/>
</dbReference>
<keyword evidence="4" id="KW-1185">Reference proteome</keyword>
<evidence type="ECO:0000313" key="4">
    <source>
        <dbReference type="Proteomes" id="UP000515123"/>
    </source>
</evidence>
<organism evidence="2 3">
    <name type="scientific">Ananas comosus</name>
    <name type="common">Pineapple</name>
    <name type="synonym">Ananas ananas</name>
    <dbReference type="NCBI Taxonomy" id="4615"/>
    <lineage>
        <taxon>Eukaryota</taxon>
        <taxon>Viridiplantae</taxon>
        <taxon>Streptophyta</taxon>
        <taxon>Embryophyta</taxon>
        <taxon>Tracheophyta</taxon>
        <taxon>Spermatophyta</taxon>
        <taxon>Magnoliopsida</taxon>
        <taxon>Liliopsida</taxon>
        <taxon>Poales</taxon>
        <taxon>Bromeliaceae</taxon>
        <taxon>Bromelioideae</taxon>
        <taxon>Ananas</taxon>
    </lineage>
</organism>
<feature type="compositionally biased region" description="Basic and acidic residues" evidence="1">
    <location>
        <begin position="42"/>
        <end position="51"/>
    </location>
</feature>
<dbReference type="STRING" id="4615.A0A199VPL2"/>
<feature type="compositionally biased region" description="Low complexity" evidence="1">
    <location>
        <begin position="12"/>
        <end position="25"/>
    </location>
</feature>
<evidence type="ECO:0000313" key="5">
    <source>
        <dbReference type="RefSeq" id="XP_020100106.1"/>
    </source>
</evidence>
<feature type="compositionally biased region" description="Basic and acidic residues" evidence="1">
    <location>
        <begin position="89"/>
        <end position="118"/>
    </location>
</feature>
<sequence>MSSPPPRRRSHASASASASAAAAAAKGSSHGDHKSPRRSRRDSKWDTERPHSSNRYLENDNTFDRDRKRSRRFHDAAPLEEPPASGKEVQNDVAKKSSDQKVDGLSDGPKRSSDRVDAPRSSSHFQHDERGNTGHGGRSYSRRATDHGRRWDDQKERFNDRIKDKIEDHNLPKKAEKYQSRGHNNKEWRHDGFFQLESEVPPAKRRPAFSEKKIPRESLDHGLPDNSKPASDAAQREERGPQYVRGLDRSDRPFRRADERSSRWEEAASQGREVRQGGYQPRERFGGGGMRGRERFNSQYSEKNSYQPGGVKVEKWKHDLFDEANRSPTPKNEEEQIAKVEALLAL</sequence>
<feature type="compositionally biased region" description="Basic residues" evidence="1">
    <location>
        <begin position="1"/>
        <end position="11"/>
    </location>
</feature>
<dbReference type="OrthoDB" id="1920561at2759"/>
<dbReference type="PANTHER" id="PTHR36364:SF1">
    <property type="entry name" value="OS03G0203000 PROTEIN"/>
    <property type="match status" value="1"/>
</dbReference>
<evidence type="ECO:0000256" key="1">
    <source>
        <dbReference type="SAM" id="MobiDB-lite"/>
    </source>
</evidence>
<feature type="compositionally biased region" description="Basic and acidic residues" evidence="1">
    <location>
        <begin position="208"/>
        <end position="223"/>
    </location>
</feature>
<dbReference type="Gramene" id="Aco000088.1.mrna1">
    <property type="protein sequence ID" value="Aco000088.1.mrna1"/>
    <property type="gene ID" value="Aco000088.1.path1"/>
</dbReference>
<gene>
    <name evidence="5" type="primary">LOC109718330</name>
    <name evidence="2" type="ORF">ACMD2_20219</name>
</gene>
<dbReference type="Proteomes" id="UP000092600">
    <property type="component" value="Unassembled WGS sequence"/>
</dbReference>
<dbReference type="Proteomes" id="UP000515123">
    <property type="component" value="Linkage group 12"/>
</dbReference>
<feature type="compositionally biased region" description="Basic and acidic residues" evidence="1">
    <location>
        <begin position="234"/>
        <end position="266"/>
    </location>
</feature>
<reference evidence="5" key="2">
    <citation type="submission" date="2025-04" db="UniProtKB">
        <authorList>
            <consortium name="RefSeq"/>
        </authorList>
    </citation>
    <scope>IDENTIFICATION</scope>
    <source>
        <tissue evidence="5">Leaf</tissue>
    </source>
</reference>
<reference evidence="2 3" key="1">
    <citation type="journal article" date="2016" name="DNA Res.">
        <title>The draft genome of MD-2 pineapple using hybrid error correction of long reads.</title>
        <authorList>
            <person name="Redwan R.M."/>
            <person name="Saidin A."/>
            <person name="Kumar S.V."/>
        </authorList>
    </citation>
    <scope>NUCLEOTIDE SEQUENCE [LARGE SCALE GENOMIC DNA]</scope>
    <source>
        <strain evidence="3">cv. MD2</strain>
        <tissue evidence="2">Leaf</tissue>
    </source>
</reference>
<accession>A0A199VPL2</accession>
<evidence type="ECO:0000313" key="3">
    <source>
        <dbReference type="Proteomes" id="UP000092600"/>
    </source>
</evidence>
<dbReference type="GeneID" id="109718330"/>